<dbReference type="Gene3D" id="3.40.30.10">
    <property type="entry name" value="Glutaredoxin"/>
    <property type="match status" value="1"/>
</dbReference>
<dbReference type="InterPro" id="IPR053977">
    <property type="entry name" value="Rv2466c-like"/>
</dbReference>
<evidence type="ECO:0000256" key="1">
    <source>
        <dbReference type="SAM" id="MobiDB-lite"/>
    </source>
</evidence>
<proteinExistence type="predicted"/>
<dbReference type="EMBL" id="CP046171">
    <property type="protein sequence ID" value="QIS02060.1"/>
    <property type="molecule type" value="Genomic_DNA"/>
</dbReference>
<gene>
    <name evidence="2" type="ORF">F5X71_06785</name>
</gene>
<organism evidence="2 3">
    <name type="scientific">Nocardia brasiliensis</name>
    <dbReference type="NCBI Taxonomy" id="37326"/>
    <lineage>
        <taxon>Bacteria</taxon>
        <taxon>Bacillati</taxon>
        <taxon>Actinomycetota</taxon>
        <taxon>Actinomycetes</taxon>
        <taxon>Mycobacteriales</taxon>
        <taxon>Nocardiaceae</taxon>
        <taxon>Nocardia</taxon>
    </lineage>
</organism>
<dbReference type="Proteomes" id="UP000501705">
    <property type="component" value="Chromosome"/>
</dbReference>
<evidence type="ECO:0000313" key="2">
    <source>
        <dbReference type="EMBL" id="QIS02060.1"/>
    </source>
</evidence>
<sequence length="302" mass="33637">MPRRPGPIEPVRRRKTRAGSDETLRRRPRGTCSGCPRPQATGRRSRRDVLREASCGPGRRRPQCRSPSADRAVARIASIPIVTTTTRSIVPEDNATTTQVDFWFDPRCPWAWITACWMREVERVRPVEIRWRVMSLAVLNENRLDELPEQYRRWDTTGRYPVRICVAAEQKYGSKVLGPLYTALGTRIHNLGQTQNRETFAAALADAGLSEELADAAYSSDYDDLVRASHHEGMDLVGEEIGTPIIAVPGPADTRVAFFGPVVTPAPKAEAAAQLWDGICLLAATPGFFELKRGRTADPTFD</sequence>
<dbReference type="Pfam" id="PF22234">
    <property type="entry name" value="Rv2466c-like"/>
    <property type="match status" value="1"/>
</dbReference>
<reference evidence="2 3" key="1">
    <citation type="journal article" date="2019" name="ACS Chem. Biol.">
        <title>Identification and Mobilization of a Cryptic Antibiotic Biosynthesis Gene Locus from a Human-Pathogenic Nocardia Isolate.</title>
        <authorList>
            <person name="Herisse M."/>
            <person name="Ishida K."/>
            <person name="Porter J.L."/>
            <person name="Howden B."/>
            <person name="Hertweck C."/>
            <person name="Stinear T.P."/>
            <person name="Pidot S.J."/>
        </authorList>
    </citation>
    <scope>NUCLEOTIDE SEQUENCE [LARGE SCALE GENOMIC DNA]</scope>
    <source>
        <strain evidence="2 3">AUSMDU00024985</strain>
    </source>
</reference>
<name>A0A6G9XMI0_NOCBR</name>
<dbReference type="InterPro" id="IPR036249">
    <property type="entry name" value="Thioredoxin-like_sf"/>
</dbReference>
<dbReference type="CDD" id="cd02972">
    <property type="entry name" value="DsbA_family"/>
    <property type="match status" value="1"/>
</dbReference>
<dbReference type="SUPFAM" id="SSF52833">
    <property type="entry name" value="Thioredoxin-like"/>
    <property type="match status" value="1"/>
</dbReference>
<protein>
    <submittedName>
        <fullName evidence="2">Disulfide bond formation protein DsbA</fullName>
    </submittedName>
</protein>
<feature type="region of interest" description="Disordered" evidence="1">
    <location>
        <begin position="1"/>
        <end position="69"/>
    </location>
</feature>
<dbReference type="AlphaFoldDB" id="A0A6G9XMI0"/>
<evidence type="ECO:0000313" key="3">
    <source>
        <dbReference type="Proteomes" id="UP000501705"/>
    </source>
</evidence>
<accession>A0A6G9XMI0</accession>